<gene>
    <name evidence="2" type="ORF">AVEN_241405_1</name>
</gene>
<evidence type="ECO:0000313" key="2">
    <source>
        <dbReference type="EMBL" id="GBN22047.1"/>
    </source>
</evidence>
<name>A0A4Y2M8R2_ARAVE</name>
<evidence type="ECO:0000256" key="1">
    <source>
        <dbReference type="SAM" id="MobiDB-lite"/>
    </source>
</evidence>
<dbReference type="EMBL" id="BGPR01006814">
    <property type="protein sequence ID" value="GBN22047.1"/>
    <property type="molecule type" value="Genomic_DNA"/>
</dbReference>
<protein>
    <submittedName>
        <fullName evidence="2">Uncharacterized protein</fullName>
    </submittedName>
</protein>
<dbReference type="AlphaFoldDB" id="A0A4Y2M8R2"/>
<reference evidence="2 3" key="1">
    <citation type="journal article" date="2019" name="Sci. Rep.">
        <title>Orb-weaving spider Araneus ventricosus genome elucidates the spidroin gene catalogue.</title>
        <authorList>
            <person name="Kono N."/>
            <person name="Nakamura H."/>
            <person name="Ohtoshi R."/>
            <person name="Moran D.A.P."/>
            <person name="Shinohara A."/>
            <person name="Yoshida Y."/>
            <person name="Fujiwara M."/>
            <person name="Mori M."/>
            <person name="Tomita M."/>
            <person name="Arakawa K."/>
        </authorList>
    </citation>
    <scope>NUCLEOTIDE SEQUENCE [LARGE SCALE GENOMIC DNA]</scope>
</reference>
<comment type="caution">
    <text evidence="2">The sequence shown here is derived from an EMBL/GenBank/DDBJ whole genome shotgun (WGS) entry which is preliminary data.</text>
</comment>
<dbReference type="Proteomes" id="UP000499080">
    <property type="component" value="Unassembled WGS sequence"/>
</dbReference>
<proteinExistence type="predicted"/>
<feature type="compositionally biased region" description="Basic residues" evidence="1">
    <location>
        <begin position="184"/>
        <end position="194"/>
    </location>
</feature>
<keyword evidence="3" id="KW-1185">Reference proteome</keyword>
<dbReference type="PANTHER" id="PTHR38681:SF1">
    <property type="entry name" value="RETROVIRUS-RELATED POL POLYPROTEIN FROM TRANSPOSON 412-LIKE PROTEIN"/>
    <property type="match status" value="1"/>
</dbReference>
<sequence>MRYSTVELIYGQNIRLPGQFFVQKEDLEVDSDFICKLKEHIHALLPTTASSHGKRPTFFFKDLNTCSYVFLRVDAVETSLHPPCTGPYSILKRGIKTFALLVNGKNTFSIDRLKPYHLVAYSVAPSKVLGSTPTDNADHRTVPAGSDTETRTPAFRAATTIKTMYGKSTASSYATAATSIPRTRAGHRVHFPKRYKTDENYNEDSDEDSDEESDGFDDNSDEDSDDDSDEDSDDESDDESDGFDDDSTSGEWLNETVVQQNKG</sequence>
<evidence type="ECO:0000313" key="3">
    <source>
        <dbReference type="Proteomes" id="UP000499080"/>
    </source>
</evidence>
<dbReference type="PANTHER" id="PTHR38681">
    <property type="entry name" value="RETROVIRUS-RELATED POL POLYPROTEIN FROM TRANSPOSON 412-LIKE PROTEIN-RELATED"/>
    <property type="match status" value="1"/>
</dbReference>
<organism evidence="2 3">
    <name type="scientific">Araneus ventricosus</name>
    <name type="common">Orbweaver spider</name>
    <name type="synonym">Epeira ventricosa</name>
    <dbReference type="NCBI Taxonomy" id="182803"/>
    <lineage>
        <taxon>Eukaryota</taxon>
        <taxon>Metazoa</taxon>
        <taxon>Ecdysozoa</taxon>
        <taxon>Arthropoda</taxon>
        <taxon>Chelicerata</taxon>
        <taxon>Arachnida</taxon>
        <taxon>Araneae</taxon>
        <taxon>Araneomorphae</taxon>
        <taxon>Entelegynae</taxon>
        <taxon>Araneoidea</taxon>
        <taxon>Araneidae</taxon>
        <taxon>Araneus</taxon>
    </lineage>
</organism>
<dbReference type="OrthoDB" id="422540at2759"/>
<feature type="region of interest" description="Disordered" evidence="1">
    <location>
        <begin position="183"/>
        <end position="263"/>
    </location>
</feature>
<feature type="compositionally biased region" description="Acidic residues" evidence="1">
    <location>
        <begin position="200"/>
        <end position="248"/>
    </location>
</feature>
<feature type="region of interest" description="Disordered" evidence="1">
    <location>
        <begin position="130"/>
        <end position="150"/>
    </location>
</feature>
<accession>A0A4Y2M8R2</accession>